<dbReference type="EMBL" id="NVQC01000015">
    <property type="protein sequence ID" value="PTL36462.1"/>
    <property type="molecule type" value="Genomic_DNA"/>
</dbReference>
<dbReference type="Gene3D" id="3.40.1080.10">
    <property type="entry name" value="Glutaconate Coenzyme A-transferase"/>
    <property type="match status" value="1"/>
</dbReference>
<dbReference type="GO" id="GO:0008410">
    <property type="term" value="F:CoA-transferase activity"/>
    <property type="evidence" value="ECO:0007669"/>
    <property type="project" value="InterPro"/>
</dbReference>
<dbReference type="SUPFAM" id="SSF100950">
    <property type="entry name" value="NagB/RpiA/CoA transferase-like"/>
    <property type="match status" value="1"/>
</dbReference>
<accession>A0A2T4TZD4</accession>
<reference evidence="1 2" key="1">
    <citation type="submission" date="2017-09" db="EMBL/GenBank/DDBJ databases">
        <title>Bloom of a denitrifying methanotroph, Candidatus Methylomirabilis limnetica, in a deep stratified lake.</title>
        <authorList>
            <person name="Graf J.S."/>
            <person name="Marchant H.K."/>
            <person name="Tienken D."/>
            <person name="Hach P.F."/>
            <person name="Brand A."/>
            <person name="Schubert C.J."/>
            <person name="Kuypers M.M."/>
            <person name="Milucka J."/>
        </authorList>
    </citation>
    <scope>NUCLEOTIDE SEQUENCE [LARGE SCALE GENOMIC DNA]</scope>
    <source>
        <strain evidence="1 2">Zug</strain>
    </source>
</reference>
<name>A0A2T4TZD4_9BACT</name>
<dbReference type="Gene3D" id="3.30.30.40">
    <property type="match status" value="1"/>
</dbReference>
<dbReference type="OrthoDB" id="9777193at2"/>
<dbReference type="SMART" id="SM00882">
    <property type="entry name" value="CoA_trans"/>
    <property type="match status" value="1"/>
</dbReference>
<keyword evidence="2" id="KW-1185">Reference proteome</keyword>
<keyword evidence="1" id="KW-0808">Transferase</keyword>
<reference evidence="2" key="2">
    <citation type="journal article" date="2018" name="Environ. Microbiol.">
        <title>Bloom of a denitrifying methanotroph, 'Candidatus Methylomirabilis limnetica', in a deep stratified lake.</title>
        <authorList>
            <person name="Graf J.S."/>
            <person name="Mayr M.J."/>
            <person name="Marchant H.K."/>
            <person name="Tienken D."/>
            <person name="Hach P.F."/>
            <person name="Brand A."/>
            <person name="Schubert C.J."/>
            <person name="Kuypers M.M."/>
            <person name="Milucka J."/>
        </authorList>
    </citation>
    <scope>NUCLEOTIDE SEQUENCE [LARGE SCALE GENOMIC DNA]</scope>
    <source>
        <strain evidence="2">Zug</strain>
    </source>
</reference>
<dbReference type="Proteomes" id="UP000241436">
    <property type="component" value="Unassembled WGS sequence"/>
</dbReference>
<evidence type="ECO:0000313" key="1">
    <source>
        <dbReference type="EMBL" id="PTL36462.1"/>
    </source>
</evidence>
<gene>
    <name evidence="1" type="ORF">CLG94_03635</name>
</gene>
<dbReference type="PANTHER" id="PTHR43293">
    <property type="entry name" value="ACETATE COA-TRANSFERASE YDIF"/>
    <property type="match status" value="1"/>
</dbReference>
<dbReference type="PANTHER" id="PTHR43293:SF3">
    <property type="entry name" value="CHOLESTEROL RING-CLEAVING HYDROLASE IPDB SUBUNIT"/>
    <property type="match status" value="1"/>
</dbReference>
<dbReference type="InterPro" id="IPR037171">
    <property type="entry name" value="NagB/RpiA_transferase-like"/>
</dbReference>
<dbReference type="RefSeq" id="WP_107561533.1">
    <property type="nucleotide sequence ID" value="NZ_NVQC01000015.1"/>
</dbReference>
<evidence type="ECO:0000313" key="2">
    <source>
        <dbReference type="Proteomes" id="UP000241436"/>
    </source>
</evidence>
<protein>
    <submittedName>
        <fullName evidence="1">Acyl CoA--acetate/3-ketoacid CoA transferase subunit alpha</fullName>
    </submittedName>
</protein>
<dbReference type="AlphaFoldDB" id="A0A2T4TZD4"/>
<comment type="caution">
    <text evidence="1">The sequence shown here is derived from an EMBL/GenBank/DDBJ whole genome shotgun (WGS) entry which is preliminary data.</text>
</comment>
<sequence length="323" mass="35937">MDVLQAGVGEFSVTDPDDLRAFMRTEKRRQMVDKVMPEAEAVRRYVKDGDYVSFDFSSFTRGPASLVREIIRQRRLNLWFAAKFTLMETTLLAAGGCLRGVDVGFLGLGYLIGKWVEEGRIKVTEWTNGTLTLRHLAGAMGVPFLPTRSLLATDTLTYSGAKVVQDPFTGKPIALVPAVNPDVGLVHVHQCDIYGNARCFGPGVSPLETAMASKRTIISTEEIITTDDIRKEPSKTTIPYYMVDAVVYAPFGCLPGGTQGIYEMDTPHFLEFMGASRDEQKMAAYLDKYVYSVASHEEFLEKRVGVARLLELKRQATIKEGYH</sequence>
<dbReference type="InterPro" id="IPR004165">
    <property type="entry name" value="CoA_trans_fam_I"/>
</dbReference>
<organism evidence="1 2">
    <name type="scientific">Candidatus Methylomirabilis limnetica</name>
    <dbReference type="NCBI Taxonomy" id="2033718"/>
    <lineage>
        <taxon>Bacteria</taxon>
        <taxon>Candidatus Methylomirabilota</taxon>
        <taxon>Candidatus Methylomirabilia</taxon>
        <taxon>Candidatus Methylomirabilales</taxon>
        <taxon>Candidatus Methylomirabilaceae</taxon>
        <taxon>Candidatus Methylomirabilis</taxon>
    </lineage>
</organism>
<proteinExistence type="predicted"/>
<dbReference type="Pfam" id="PF01144">
    <property type="entry name" value="CoA_trans"/>
    <property type="match status" value="1"/>
</dbReference>